<dbReference type="AlphaFoldDB" id="A0A8J8C8C2"/>
<dbReference type="InterPro" id="IPR013149">
    <property type="entry name" value="ADH-like_C"/>
</dbReference>
<dbReference type="OrthoDB" id="73567at2157"/>
<sequence>MRALVLDAEWNPRPQYDLSDDERDRQRAMNSGQIWRDPELSVEERDRPEPADDEVLVRVKYAGICGSDVSMYETGDDGYMHYSAYTQLPSVTGHEFSGVVVENGDDANLFEEGEPVTAEVTDYCGRCQMCRQGFHGHCENFEQLGFTMDGAFAEYVAVPEKILWSVASLERAYDDEDDLFRAAATVEPSTICYYGLFGRAEGIWPGDYHVYHGTGPIGLTGMNVSRASGAGKVIAFEPSDPRREIAHEMGFEHVYDPLDVDPVETIAEVTDGEGADVHVETSGAVDATYPVIEDSLAERANVVHISNAGSDPEIALRKYQGSSAQLYGSEGHTGQQVFPRTIRLMASGQLDNLPMITSTYDLEDADEAVEQAAKRVDGKVLVQMS</sequence>
<evidence type="ECO:0000256" key="2">
    <source>
        <dbReference type="ARBA" id="ARBA00022833"/>
    </source>
</evidence>
<reference evidence="7 8" key="1">
    <citation type="submission" date="2021-06" db="EMBL/GenBank/DDBJ databases">
        <title>New haloarchaea isolates fom saline soil.</title>
        <authorList>
            <person name="Duran-Viseras A."/>
            <person name="Sanchez-Porro C.S."/>
            <person name="Ventosa A."/>
        </authorList>
    </citation>
    <scope>NUCLEOTIDE SEQUENCE [LARGE SCALE GENOMIC DNA]</scope>
    <source>
        <strain evidence="7 8">JCM 183640</strain>
    </source>
</reference>
<dbReference type="RefSeq" id="WP_162318867.1">
    <property type="nucleotide sequence ID" value="NZ_JAHQXF010000003.1"/>
</dbReference>
<dbReference type="Gene3D" id="3.40.50.720">
    <property type="entry name" value="NAD(P)-binding Rossmann-like Domain"/>
    <property type="match status" value="1"/>
</dbReference>
<accession>A0A8J8C8C2</accession>
<dbReference type="InterPro" id="IPR036291">
    <property type="entry name" value="NAD(P)-bd_dom_sf"/>
</dbReference>
<dbReference type="PANTHER" id="PTHR43401:SF2">
    <property type="entry name" value="L-THREONINE 3-DEHYDROGENASE"/>
    <property type="match status" value="1"/>
</dbReference>
<evidence type="ECO:0000259" key="6">
    <source>
        <dbReference type="SMART" id="SM00829"/>
    </source>
</evidence>
<dbReference type="PANTHER" id="PTHR43401">
    <property type="entry name" value="L-THREONINE 3-DEHYDROGENASE"/>
    <property type="match status" value="1"/>
</dbReference>
<evidence type="ECO:0000256" key="1">
    <source>
        <dbReference type="ARBA" id="ARBA00022723"/>
    </source>
</evidence>
<proteinExistence type="inferred from homology"/>
<evidence type="ECO:0000256" key="5">
    <source>
        <dbReference type="SAM" id="MobiDB-lite"/>
    </source>
</evidence>
<gene>
    <name evidence="7" type="ORF">KTS45_17080</name>
</gene>
<evidence type="ECO:0000256" key="4">
    <source>
        <dbReference type="RuleBase" id="RU361277"/>
    </source>
</evidence>
<dbReference type="SUPFAM" id="SSF50129">
    <property type="entry name" value="GroES-like"/>
    <property type="match status" value="1"/>
</dbReference>
<dbReference type="PROSITE" id="PS00059">
    <property type="entry name" value="ADH_ZINC"/>
    <property type="match status" value="1"/>
</dbReference>
<keyword evidence="2 4" id="KW-0862">Zinc</keyword>
<evidence type="ECO:0000313" key="7">
    <source>
        <dbReference type="EMBL" id="MBV0925918.1"/>
    </source>
</evidence>
<dbReference type="InterPro" id="IPR002328">
    <property type="entry name" value="ADH_Zn_CS"/>
</dbReference>
<feature type="compositionally biased region" description="Basic and acidic residues" evidence="5">
    <location>
        <begin position="36"/>
        <end position="50"/>
    </location>
</feature>
<dbReference type="GO" id="GO:0044281">
    <property type="term" value="P:small molecule metabolic process"/>
    <property type="evidence" value="ECO:0007669"/>
    <property type="project" value="UniProtKB-ARBA"/>
</dbReference>
<dbReference type="EMBL" id="JAHQXF010000003">
    <property type="protein sequence ID" value="MBV0925918.1"/>
    <property type="molecule type" value="Genomic_DNA"/>
</dbReference>
<dbReference type="Gene3D" id="3.90.180.10">
    <property type="entry name" value="Medium-chain alcohol dehydrogenases, catalytic domain"/>
    <property type="match status" value="1"/>
</dbReference>
<protein>
    <submittedName>
        <fullName evidence="7">Alcohol dehydrogenase catalytic domain-containing protein</fullName>
    </submittedName>
</protein>
<dbReference type="InterPro" id="IPR020843">
    <property type="entry name" value="ER"/>
</dbReference>
<evidence type="ECO:0000256" key="3">
    <source>
        <dbReference type="ARBA" id="ARBA00023002"/>
    </source>
</evidence>
<feature type="domain" description="Enoyl reductase (ER)" evidence="6">
    <location>
        <begin position="36"/>
        <end position="382"/>
    </location>
</feature>
<dbReference type="SUPFAM" id="SSF51735">
    <property type="entry name" value="NAD(P)-binding Rossmann-fold domains"/>
    <property type="match status" value="1"/>
</dbReference>
<evidence type="ECO:0000313" key="8">
    <source>
        <dbReference type="Proteomes" id="UP000766550"/>
    </source>
</evidence>
<organism evidence="7 8">
    <name type="scientific">Haloarcula limicola</name>
    <dbReference type="NCBI Taxonomy" id="1429915"/>
    <lineage>
        <taxon>Archaea</taxon>
        <taxon>Methanobacteriati</taxon>
        <taxon>Methanobacteriota</taxon>
        <taxon>Stenosarchaea group</taxon>
        <taxon>Halobacteria</taxon>
        <taxon>Halobacteriales</taxon>
        <taxon>Haloarculaceae</taxon>
        <taxon>Haloarcula</taxon>
    </lineage>
</organism>
<dbReference type="NCBIfam" id="NF041097">
    <property type="entry name" value="keto_inos_dh_IolM"/>
    <property type="match status" value="1"/>
</dbReference>
<dbReference type="GO" id="GO:0043168">
    <property type="term" value="F:anion binding"/>
    <property type="evidence" value="ECO:0007669"/>
    <property type="project" value="UniProtKB-ARBA"/>
</dbReference>
<dbReference type="GO" id="GO:0051262">
    <property type="term" value="P:protein tetramerization"/>
    <property type="evidence" value="ECO:0007669"/>
    <property type="project" value="UniProtKB-ARBA"/>
</dbReference>
<dbReference type="SMART" id="SM00829">
    <property type="entry name" value="PKS_ER"/>
    <property type="match status" value="1"/>
</dbReference>
<dbReference type="GO" id="GO:0016616">
    <property type="term" value="F:oxidoreductase activity, acting on the CH-OH group of donors, NAD or NADP as acceptor"/>
    <property type="evidence" value="ECO:0007669"/>
    <property type="project" value="UniProtKB-ARBA"/>
</dbReference>
<dbReference type="Pfam" id="PF08240">
    <property type="entry name" value="ADH_N"/>
    <property type="match status" value="1"/>
</dbReference>
<keyword evidence="3" id="KW-0560">Oxidoreductase</keyword>
<keyword evidence="8" id="KW-1185">Reference proteome</keyword>
<dbReference type="GO" id="GO:0030554">
    <property type="term" value="F:adenyl nucleotide binding"/>
    <property type="evidence" value="ECO:0007669"/>
    <property type="project" value="UniProtKB-ARBA"/>
</dbReference>
<comment type="similarity">
    <text evidence="4">Belongs to the zinc-containing alcohol dehydrogenase family.</text>
</comment>
<dbReference type="Pfam" id="PF00107">
    <property type="entry name" value="ADH_zinc_N"/>
    <property type="match status" value="1"/>
</dbReference>
<dbReference type="InterPro" id="IPR011032">
    <property type="entry name" value="GroES-like_sf"/>
</dbReference>
<dbReference type="Proteomes" id="UP000766550">
    <property type="component" value="Unassembled WGS sequence"/>
</dbReference>
<name>A0A8J8C8C2_9EURY</name>
<dbReference type="InterPro" id="IPR050129">
    <property type="entry name" value="Zn_alcohol_dh"/>
</dbReference>
<comment type="cofactor">
    <cofactor evidence="4">
        <name>Zn(2+)</name>
        <dbReference type="ChEBI" id="CHEBI:29105"/>
    </cofactor>
</comment>
<feature type="region of interest" description="Disordered" evidence="5">
    <location>
        <begin position="13"/>
        <end position="51"/>
    </location>
</feature>
<dbReference type="GO" id="GO:0008270">
    <property type="term" value="F:zinc ion binding"/>
    <property type="evidence" value="ECO:0007669"/>
    <property type="project" value="InterPro"/>
</dbReference>
<keyword evidence="1 4" id="KW-0479">Metal-binding</keyword>
<dbReference type="InterPro" id="IPR053539">
    <property type="entry name" value="Scyllo-inosose_DH"/>
</dbReference>
<dbReference type="InterPro" id="IPR013154">
    <property type="entry name" value="ADH-like_N"/>
</dbReference>
<comment type="caution">
    <text evidence="7">The sequence shown here is derived from an EMBL/GenBank/DDBJ whole genome shotgun (WGS) entry which is preliminary data.</text>
</comment>